<dbReference type="PANTHER" id="PTHR46060">
    <property type="entry name" value="MARINER MOS1 TRANSPOSASE-LIKE PROTEIN"/>
    <property type="match status" value="1"/>
</dbReference>
<dbReference type="GO" id="GO:0032259">
    <property type="term" value="P:methylation"/>
    <property type="evidence" value="ECO:0007669"/>
    <property type="project" value="UniProtKB-KW"/>
</dbReference>
<dbReference type="InterPro" id="IPR036397">
    <property type="entry name" value="RNaseH_sf"/>
</dbReference>
<keyword evidence="1" id="KW-0489">Methyltransferase</keyword>
<dbReference type="EMBL" id="BGZK01000090">
    <property type="protein sequence ID" value="GBP17736.1"/>
    <property type="molecule type" value="Genomic_DNA"/>
</dbReference>
<dbReference type="InterPro" id="IPR052709">
    <property type="entry name" value="Transposase-MT_Hybrid"/>
</dbReference>
<keyword evidence="2" id="KW-1185">Reference proteome</keyword>
<accession>A0A4C1TVJ1</accession>
<dbReference type="GO" id="GO:0003676">
    <property type="term" value="F:nucleic acid binding"/>
    <property type="evidence" value="ECO:0007669"/>
    <property type="project" value="InterPro"/>
</dbReference>
<dbReference type="AlphaFoldDB" id="A0A4C1TVJ1"/>
<organism evidence="1 2">
    <name type="scientific">Eumeta variegata</name>
    <name type="common">Bagworm moth</name>
    <name type="synonym">Eumeta japonica</name>
    <dbReference type="NCBI Taxonomy" id="151549"/>
    <lineage>
        <taxon>Eukaryota</taxon>
        <taxon>Metazoa</taxon>
        <taxon>Ecdysozoa</taxon>
        <taxon>Arthropoda</taxon>
        <taxon>Hexapoda</taxon>
        <taxon>Insecta</taxon>
        <taxon>Pterygota</taxon>
        <taxon>Neoptera</taxon>
        <taxon>Endopterygota</taxon>
        <taxon>Lepidoptera</taxon>
        <taxon>Glossata</taxon>
        <taxon>Ditrysia</taxon>
        <taxon>Tineoidea</taxon>
        <taxon>Psychidae</taxon>
        <taxon>Oiketicinae</taxon>
        <taxon>Eumeta</taxon>
    </lineage>
</organism>
<dbReference type="PANTHER" id="PTHR46060:SF1">
    <property type="entry name" value="MARINER MOS1 TRANSPOSASE-LIKE PROTEIN"/>
    <property type="match status" value="1"/>
</dbReference>
<evidence type="ECO:0000313" key="1">
    <source>
        <dbReference type="EMBL" id="GBP17736.1"/>
    </source>
</evidence>
<dbReference type="Proteomes" id="UP000299102">
    <property type="component" value="Unassembled WGS sequence"/>
</dbReference>
<dbReference type="OrthoDB" id="10017160at2759"/>
<comment type="caution">
    <text evidence="1">The sequence shown here is derived from an EMBL/GenBank/DDBJ whole genome shotgun (WGS) entry which is preliminary data.</text>
</comment>
<reference evidence="1 2" key="1">
    <citation type="journal article" date="2019" name="Commun. Biol.">
        <title>The bagworm genome reveals a unique fibroin gene that provides high tensile strength.</title>
        <authorList>
            <person name="Kono N."/>
            <person name="Nakamura H."/>
            <person name="Ohtoshi R."/>
            <person name="Tomita M."/>
            <person name="Numata K."/>
            <person name="Arakawa K."/>
        </authorList>
    </citation>
    <scope>NUCLEOTIDE SEQUENCE [LARGE SCALE GENOMIC DNA]</scope>
</reference>
<dbReference type="STRING" id="151549.A0A4C1TVJ1"/>
<proteinExistence type="predicted"/>
<gene>
    <name evidence="1" type="primary">SETMAR</name>
    <name evidence="1" type="ORF">EVAR_102594_1</name>
</gene>
<evidence type="ECO:0000313" key="2">
    <source>
        <dbReference type="Proteomes" id="UP000299102"/>
    </source>
</evidence>
<dbReference type="Gene3D" id="3.30.420.10">
    <property type="entry name" value="Ribonuclease H-like superfamily/Ribonuclease H"/>
    <property type="match status" value="1"/>
</dbReference>
<protein>
    <submittedName>
        <fullName evidence="1">Histone-lysine N-methyltransferase SETMAR</fullName>
    </submittedName>
</protein>
<sequence>MDGCPLDKIPSYPKDCRQRINCLGTLGIEILAHPPYSPDIAPYDFYLFPKIKETLQGKWFTDAEEAVAAYDKGVEATLKCEWTKCFSQ</sequence>
<dbReference type="GO" id="GO:0008168">
    <property type="term" value="F:methyltransferase activity"/>
    <property type="evidence" value="ECO:0007669"/>
    <property type="project" value="UniProtKB-KW"/>
</dbReference>
<keyword evidence="1" id="KW-0808">Transferase</keyword>
<name>A0A4C1TVJ1_EUMVA</name>